<evidence type="ECO:0000313" key="2">
    <source>
        <dbReference type="EMBL" id="KAI1885331.1"/>
    </source>
</evidence>
<organism evidence="2 3">
    <name type="scientific">Albula goreensis</name>
    <dbReference type="NCBI Taxonomy" id="1534307"/>
    <lineage>
        <taxon>Eukaryota</taxon>
        <taxon>Metazoa</taxon>
        <taxon>Chordata</taxon>
        <taxon>Craniata</taxon>
        <taxon>Vertebrata</taxon>
        <taxon>Euteleostomi</taxon>
        <taxon>Actinopterygii</taxon>
        <taxon>Neopterygii</taxon>
        <taxon>Teleostei</taxon>
        <taxon>Albuliformes</taxon>
        <taxon>Albulidae</taxon>
        <taxon>Albula</taxon>
    </lineage>
</organism>
<evidence type="ECO:0000256" key="1">
    <source>
        <dbReference type="SAM" id="MobiDB-lite"/>
    </source>
</evidence>
<dbReference type="AlphaFoldDB" id="A0A8T3CMY4"/>
<accession>A0A8T3CMY4</accession>
<gene>
    <name evidence="2" type="ORF">AGOR_G00219040</name>
</gene>
<dbReference type="Proteomes" id="UP000829720">
    <property type="component" value="Unassembled WGS sequence"/>
</dbReference>
<keyword evidence="3" id="KW-1185">Reference proteome</keyword>
<name>A0A8T3CMY4_9TELE</name>
<protein>
    <submittedName>
        <fullName evidence="2">Uncharacterized protein</fullName>
    </submittedName>
</protein>
<sequence>MILCHSQPLSSALAATGRQTQRASLEGDVRCVPHRGGGPAGQPGWVLQPEEEGGSRSSRETACAIQISLSGSRSRARICEHNGARAPWRHDAP</sequence>
<reference evidence="2" key="1">
    <citation type="submission" date="2021-01" db="EMBL/GenBank/DDBJ databases">
        <authorList>
            <person name="Zahm M."/>
            <person name="Roques C."/>
            <person name="Cabau C."/>
            <person name="Klopp C."/>
            <person name="Donnadieu C."/>
            <person name="Jouanno E."/>
            <person name="Lampietro C."/>
            <person name="Louis A."/>
            <person name="Herpin A."/>
            <person name="Echchiki A."/>
            <person name="Berthelot C."/>
            <person name="Parey E."/>
            <person name="Roest-Crollius H."/>
            <person name="Braasch I."/>
            <person name="Postlethwait J."/>
            <person name="Bobe J."/>
            <person name="Montfort J."/>
            <person name="Bouchez O."/>
            <person name="Begum T."/>
            <person name="Mejri S."/>
            <person name="Adams A."/>
            <person name="Chen W.-J."/>
            <person name="Guiguen Y."/>
        </authorList>
    </citation>
    <scope>NUCLEOTIDE SEQUENCE</scope>
    <source>
        <tissue evidence="2">Blood</tissue>
    </source>
</reference>
<comment type="caution">
    <text evidence="2">The sequence shown here is derived from an EMBL/GenBank/DDBJ whole genome shotgun (WGS) entry which is preliminary data.</text>
</comment>
<dbReference type="EMBL" id="JAERUA010000021">
    <property type="protein sequence ID" value="KAI1885331.1"/>
    <property type="molecule type" value="Genomic_DNA"/>
</dbReference>
<feature type="region of interest" description="Disordered" evidence="1">
    <location>
        <begin position="34"/>
        <end position="60"/>
    </location>
</feature>
<evidence type="ECO:0000313" key="3">
    <source>
        <dbReference type="Proteomes" id="UP000829720"/>
    </source>
</evidence>
<proteinExistence type="predicted"/>